<dbReference type="InterPro" id="IPR036870">
    <property type="entry name" value="Ribosomal_bS18_sf"/>
</dbReference>
<evidence type="ECO:0000256" key="5">
    <source>
        <dbReference type="SAM" id="SignalP"/>
    </source>
</evidence>
<accession>A0A0U1V1T9</accession>
<organism evidence="6">
    <name type="scientific">Karenia mikimotoi</name>
    <name type="common">Red tide dinoflagellate</name>
    <name type="synonym">Gymnodinium mikimotoi</name>
    <dbReference type="NCBI Taxonomy" id="225107"/>
    <lineage>
        <taxon>Eukaryota</taxon>
        <taxon>Sar</taxon>
        <taxon>Alveolata</taxon>
        <taxon>Dinophyceae</taxon>
        <taxon>Gymnodiniales</taxon>
        <taxon>Kareniaceae</taxon>
        <taxon>Karenia</taxon>
    </lineage>
</organism>
<dbReference type="InterPro" id="IPR001648">
    <property type="entry name" value="Ribosomal_bS18"/>
</dbReference>
<keyword evidence="2 4" id="KW-0689">Ribosomal protein</keyword>
<dbReference type="EMBL" id="KM065628">
    <property type="protein sequence ID" value="AIG99515.1"/>
    <property type="molecule type" value="Transcribed_RNA"/>
</dbReference>
<evidence type="ECO:0000256" key="1">
    <source>
        <dbReference type="ARBA" id="ARBA00005589"/>
    </source>
</evidence>
<dbReference type="GO" id="GO:0006412">
    <property type="term" value="P:translation"/>
    <property type="evidence" value="ECO:0007669"/>
    <property type="project" value="InterPro"/>
</dbReference>
<keyword evidence="3 4" id="KW-0687">Ribonucleoprotein</keyword>
<feature type="chain" id="PRO_5006829324" evidence="5">
    <location>
        <begin position="19"/>
        <end position="189"/>
    </location>
</feature>
<dbReference type="PANTHER" id="PTHR13479">
    <property type="entry name" value="30S RIBOSOMAL PROTEIN S18"/>
    <property type="match status" value="1"/>
</dbReference>
<proteinExistence type="inferred from homology"/>
<dbReference type="GO" id="GO:0003735">
    <property type="term" value="F:structural constituent of ribosome"/>
    <property type="evidence" value="ECO:0007669"/>
    <property type="project" value="InterPro"/>
</dbReference>
<dbReference type="Pfam" id="PF01084">
    <property type="entry name" value="Ribosomal_S18"/>
    <property type="match status" value="1"/>
</dbReference>
<dbReference type="GO" id="GO:0070181">
    <property type="term" value="F:small ribosomal subunit rRNA binding"/>
    <property type="evidence" value="ECO:0007669"/>
    <property type="project" value="TreeGrafter"/>
</dbReference>
<dbReference type="GO" id="GO:0005763">
    <property type="term" value="C:mitochondrial small ribosomal subunit"/>
    <property type="evidence" value="ECO:0007669"/>
    <property type="project" value="TreeGrafter"/>
</dbReference>
<feature type="non-terminal residue" evidence="6">
    <location>
        <position position="189"/>
    </location>
</feature>
<dbReference type="AlphaFoldDB" id="A0A0U1V1T9"/>
<dbReference type="SUPFAM" id="SSF46911">
    <property type="entry name" value="Ribosomal protein S18"/>
    <property type="match status" value="1"/>
</dbReference>
<dbReference type="PANTHER" id="PTHR13479:SF40">
    <property type="entry name" value="SMALL RIBOSOMAL SUBUNIT PROTEIN BS18M"/>
    <property type="match status" value="1"/>
</dbReference>
<evidence type="ECO:0000313" key="6">
    <source>
        <dbReference type="EMBL" id="AIG99515.1"/>
    </source>
</evidence>
<feature type="signal peptide" evidence="5">
    <location>
        <begin position="1"/>
        <end position="18"/>
    </location>
</feature>
<dbReference type="NCBIfam" id="TIGR00165">
    <property type="entry name" value="S18"/>
    <property type="match status" value="1"/>
</dbReference>
<dbReference type="PRINTS" id="PR00974">
    <property type="entry name" value="RIBOSOMALS18"/>
</dbReference>
<name>A0A0U1V1T9_KARMI</name>
<sequence length="189" mass="20772">MQAFTFVLFVVLAGHVRSESVLDLGEQGGHVAEHIQGNAGLANLAKLLLASDPSAMFAVSSPRGRFPVSHSSQFVSNPGSFDRRVKMQDVTEDVSEAVGDEDYDDEDGSRWSLPNDDIFADPQLLSNTLKDPHWLTQFTDEYGQILPRTITGLTSKQQKKMSKLIKTSRQLKLMPYSAAKDPMAGSTED</sequence>
<gene>
    <name evidence="6" type="primary">rps18</name>
</gene>
<keyword evidence="5" id="KW-0732">Signal</keyword>
<evidence type="ECO:0000256" key="2">
    <source>
        <dbReference type="ARBA" id="ARBA00022980"/>
    </source>
</evidence>
<reference evidence="6" key="1">
    <citation type="journal article" date="2016" name="Plant Mol. Biol.">
        <title>Diversity of transcripts and transcript processing forms in plastids of the dinoflagellate alga Karenia mikimotoi.</title>
        <authorList>
            <person name="Dorrell R.G."/>
            <person name="Hinksman G.A."/>
            <person name="Howe C.J."/>
        </authorList>
    </citation>
    <scope>NUCLEOTIDE SEQUENCE</scope>
    <source>
        <strain evidence="6">RCC1513</strain>
    </source>
</reference>
<protein>
    <submittedName>
        <fullName evidence="6">Chloroplast ribosomal protein S18</fullName>
    </submittedName>
</protein>
<dbReference type="Gene3D" id="4.10.640.10">
    <property type="entry name" value="Ribosomal protein S18"/>
    <property type="match status" value="1"/>
</dbReference>
<comment type="similarity">
    <text evidence="1 4">Belongs to the bacterial ribosomal protein bS18 family.</text>
</comment>
<evidence type="ECO:0000256" key="3">
    <source>
        <dbReference type="ARBA" id="ARBA00023274"/>
    </source>
</evidence>
<evidence type="ECO:0000256" key="4">
    <source>
        <dbReference type="RuleBase" id="RU003910"/>
    </source>
</evidence>